<evidence type="ECO:0000259" key="1">
    <source>
        <dbReference type="PROSITE" id="PS51725"/>
    </source>
</evidence>
<dbReference type="Gene3D" id="3.30.70.100">
    <property type="match status" value="1"/>
</dbReference>
<name>A0A409XSB1_PSICY</name>
<evidence type="ECO:0000313" key="3">
    <source>
        <dbReference type="Proteomes" id="UP000283269"/>
    </source>
</evidence>
<evidence type="ECO:0000313" key="2">
    <source>
        <dbReference type="EMBL" id="PPQ93618.1"/>
    </source>
</evidence>
<protein>
    <recommendedName>
        <fullName evidence="1">ABM domain-containing protein</fullName>
    </recommendedName>
</protein>
<dbReference type="InParanoid" id="A0A409XSB1"/>
<gene>
    <name evidence="2" type="ORF">CVT25_000952</name>
</gene>
<dbReference type="AlphaFoldDB" id="A0A409XSB1"/>
<dbReference type="Pfam" id="PF03992">
    <property type="entry name" value="ABM"/>
    <property type="match status" value="1"/>
</dbReference>
<comment type="caution">
    <text evidence="2">The sequence shown here is derived from an EMBL/GenBank/DDBJ whole genome shotgun (WGS) entry which is preliminary data.</text>
</comment>
<dbReference type="EMBL" id="NHYD01000674">
    <property type="protein sequence ID" value="PPQ93618.1"/>
    <property type="molecule type" value="Genomic_DNA"/>
</dbReference>
<dbReference type="OrthoDB" id="3830579at2759"/>
<feature type="domain" description="ABM" evidence="1">
    <location>
        <begin position="3"/>
        <end position="93"/>
    </location>
</feature>
<sequence>MPVVEIGTWLVTDRYLEDQTILREPFDIVRKADGCLEVYYGLTEEDPKKIYLLIVWESLEHHTAFTRLPIFHEAIKVVVTTQAKDVNVFHVEFNKDITPSLLAPTTQVVLANLKDNVSREYLYSVFAEIAAQIDQANTKHAPVTWGQIKEDSSRFFLMVGWDSSKVSFI</sequence>
<proteinExistence type="predicted"/>
<dbReference type="STRING" id="93625.A0A409XSB1"/>
<accession>A0A409XSB1</accession>
<dbReference type="InterPro" id="IPR007138">
    <property type="entry name" value="ABM_dom"/>
</dbReference>
<keyword evidence="3" id="KW-1185">Reference proteome</keyword>
<dbReference type="SUPFAM" id="SSF54909">
    <property type="entry name" value="Dimeric alpha+beta barrel"/>
    <property type="match status" value="1"/>
</dbReference>
<dbReference type="Proteomes" id="UP000283269">
    <property type="component" value="Unassembled WGS sequence"/>
</dbReference>
<organism evidence="2 3">
    <name type="scientific">Psilocybe cyanescens</name>
    <dbReference type="NCBI Taxonomy" id="93625"/>
    <lineage>
        <taxon>Eukaryota</taxon>
        <taxon>Fungi</taxon>
        <taxon>Dikarya</taxon>
        <taxon>Basidiomycota</taxon>
        <taxon>Agaricomycotina</taxon>
        <taxon>Agaricomycetes</taxon>
        <taxon>Agaricomycetidae</taxon>
        <taxon>Agaricales</taxon>
        <taxon>Agaricineae</taxon>
        <taxon>Strophariaceae</taxon>
        <taxon>Psilocybe</taxon>
    </lineage>
</organism>
<reference evidence="2 3" key="1">
    <citation type="journal article" date="2018" name="Evol. Lett.">
        <title>Horizontal gene cluster transfer increased hallucinogenic mushroom diversity.</title>
        <authorList>
            <person name="Reynolds H.T."/>
            <person name="Vijayakumar V."/>
            <person name="Gluck-Thaler E."/>
            <person name="Korotkin H.B."/>
            <person name="Matheny P.B."/>
            <person name="Slot J.C."/>
        </authorList>
    </citation>
    <scope>NUCLEOTIDE SEQUENCE [LARGE SCALE GENOMIC DNA]</scope>
    <source>
        <strain evidence="2 3">2631</strain>
    </source>
</reference>
<dbReference type="PROSITE" id="PS51725">
    <property type="entry name" value="ABM"/>
    <property type="match status" value="1"/>
</dbReference>
<dbReference type="InterPro" id="IPR011008">
    <property type="entry name" value="Dimeric_a/b-barrel"/>
</dbReference>